<dbReference type="RefSeq" id="WP_137059408.1">
    <property type="nucleotide sequence ID" value="NZ_SZOD01001109.1"/>
</dbReference>
<accession>A0A4U2ZXP7</accession>
<dbReference type="Pfam" id="PF03318">
    <property type="entry name" value="ETX_MTX2"/>
    <property type="match status" value="1"/>
</dbReference>
<comment type="caution">
    <text evidence="1">The sequence shown here is derived from an EMBL/GenBank/DDBJ whole genome shotgun (WGS) entry which is preliminary data.</text>
</comment>
<dbReference type="PROSITE" id="PS51257">
    <property type="entry name" value="PROKAR_LIPOPROTEIN"/>
    <property type="match status" value="1"/>
</dbReference>
<dbReference type="InterPro" id="IPR004991">
    <property type="entry name" value="Aerolysin-like"/>
</dbReference>
<dbReference type="EMBL" id="SZOD01001109">
    <property type="protein sequence ID" value="TKI79442.1"/>
    <property type="molecule type" value="Genomic_DNA"/>
</dbReference>
<name>A0A4U2ZXP7_BACMY</name>
<dbReference type="CDD" id="cd20223">
    <property type="entry name" value="PFM_epsilon-toxin-like"/>
    <property type="match status" value="1"/>
</dbReference>
<organism evidence="1 2">
    <name type="scientific">Bacillus mycoides</name>
    <dbReference type="NCBI Taxonomy" id="1405"/>
    <lineage>
        <taxon>Bacteria</taxon>
        <taxon>Bacillati</taxon>
        <taxon>Bacillota</taxon>
        <taxon>Bacilli</taxon>
        <taxon>Bacillales</taxon>
        <taxon>Bacillaceae</taxon>
        <taxon>Bacillus</taxon>
        <taxon>Bacillus cereus group</taxon>
    </lineage>
</organism>
<dbReference type="SUPFAM" id="SSF56973">
    <property type="entry name" value="Aerolisin/ETX pore-forming domain"/>
    <property type="match status" value="1"/>
</dbReference>
<dbReference type="Gene3D" id="2.170.15.10">
    <property type="entry name" value="Proaerolysin, chain A, domain 3"/>
    <property type="match status" value="1"/>
</dbReference>
<gene>
    <name evidence="1" type="ORF">FC701_31740</name>
</gene>
<evidence type="ECO:0000313" key="1">
    <source>
        <dbReference type="EMBL" id="TKI79442.1"/>
    </source>
</evidence>
<dbReference type="AlphaFoldDB" id="A0A4U2ZXP7"/>
<proteinExistence type="predicted"/>
<reference evidence="1 2" key="1">
    <citation type="journal article" date="2019" name="Environ. Microbiol.">
        <title>An active ?-lactamase is a part of an orchestrated cell wall stress resistance network of Bacillus subtilis and related rhizosphere species.</title>
        <authorList>
            <person name="Bucher T."/>
            <person name="Keren-Paz A."/>
            <person name="Hausser J."/>
            <person name="Olender T."/>
            <person name="Cytryn E."/>
            <person name="Kolodkin-Gal I."/>
        </authorList>
    </citation>
    <scope>NUCLEOTIDE SEQUENCE [LARGE SCALE GENOMIC DNA]</scope>
    <source>
        <strain evidence="1 2">I186</strain>
    </source>
</reference>
<dbReference type="Proteomes" id="UP000305524">
    <property type="component" value="Unassembled WGS sequence"/>
</dbReference>
<sequence>MEKKRLLLKWMCGLTIGIGSLTGGCLNAFADEVSDSLADVGFLYGDYLYKTKQHPQGTLPITYPMREVNNYQVIDKSVSQVGSTEYGEGQTLFVDDDVFDNKTGTDQTFKTIQFEKKFEETSTSSTTHSVGVGLEESVKFDFFVGEGSTKFTVDYDFSKTDSITTGKEEKFILPSQSINVPANKKYEVICILETKKAKANVQFNIDVLGNAKYVYDNNSPYTPKYESGATMVKALNEKNPTPSVSWLGEEWEKWEYHDGKARYKNGSGTVSAEYGTRMVLVINDITDNKTKGSKEIARIPVTPIKKQM</sequence>
<evidence type="ECO:0000313" key="2">
    <source>
        <dbReference type="Proteomes" id="UP000305524"/>
    </source>
</evidence>
<protein>
    <submittedName>
        <fullName evidence="1">Uncharacterized protein</fullName>
    </submittedName>
</protein>